<gene>
    <name evidence="1" type="ORF">QFC20_004294</name>
</gene>
<proteinExistence type="predicted"/>
<keyword evidence="2" id="KW-1185">Reference proteome</keyword>
<sequence>MQALKALPLMRPSRSSSPAPPVTTPANGDSHPTAWNGPAAGNVLPGVSRSSSGPPRSRSITRPLGTLSLTKEAALTPHHTGPAGVSTPNGVMTPGIAVNGVLHGGKTGTSPPGTRPATPGMAPSASMGNLGSADNGAAVGGVIDGIGLRLNEQVNKTCLGVDSKGRKGFKKGAGWTLGQAVVKELPAPTADAYLLRAVLRTAVKSLTIYTSRLEYFMSPAITDPAFLAPMQLQAVSIIPGHATTVLNPTQMFVLSVRHAAWETCEVLEVALESQTYPRFVAELLRPVMDKLDSIVARVVTPLLANLKKELILSLDLGAADSAVSPLANGYKILPGTASPTTPAALPPSIPSKAASHIPVCMRTFAAKVDGARHAFELICKDCQEDGESWIASVVVAVVWRGIVNCSGKTDFQDSSKIFAPSTAAHGRPPSPESMARALASLAKDGTPGATLAPAASVGGAVVKMASILPSRAVSRPASPPKKAADLPVIPGAQGNAIPPAALILASFEALVTRLVSGLVQKPAEIPPSANDPTVPEHLAREALAEALEAITSMKIVVTALERPPAYMLDILQHLKDDVDMDNDQDEQVVDAAEDVPAVLLYHLLTKKLNKSIHHLADSVGAKGAPSMRSPAQVWGIAEEDYERQVLSAFSVAEERARRVALVHKSELERVAKDLAGLVKSSGHVSDLQRDAVKTWIKTMNLALISRSGVAFDKFCFAVLNLGYLFVV</sequence>
<dbReference type="EMBL" id="JASBWS010000048">
    <property type="protein sequence ID" value="KAJ9105614.1"/>
    <property type="molecule type" value="Genomic_DNA"/>
</dbReference>
<organism evidence="1 2">
    <name type="scientific">Naganishia adeliensis</name>
    <dbReference type="NCBI Taxonomy" id="92952"/>
    <lineage>
        <taxon>Eukaryota</taxon>
        <taxon>Fungi</taxon>
        <taxon>Dikarya</taxon>
        <taxon>Basidiomycota</taxon>
        <taxon>Agaricomycotina</taxon>
        <taxon>Tremellomycetes</taxon>
        <taxon>Filobasidiales</taxon>
        <taxon>Filobasidiaceae</taxon>
        <taxon>Naganishia</taxon>
    </lineage>
</organism>
<dbReference type="Proteomes" id="UP001230649">
    <property type="component" value="Unassembled WGS sequence"/>
</dbReference>
<comment type="caution">
    <text evidence="1">The sequence shown here is derived from an EMBL/GenBank/DDBJ whole genome shotgun (WGS) entry which is preliminary data.</text>
</comment>
<evidence type="ECO:0000313" key="2">
    <source>
        <dbReference type="Proteomes" id="UP001230649"/>
    </source>
</evidence>
<evidence type="ECO:0000313" key="1">
    <source>
        <dbReference type="EMBL" id="KAJ9105614.1"/>
    </source>
</evidence>
<accession>A0ACC2W306</accession>
<protein>
    <submittedName>
        <fullName evidence="1">Uncharacterized protein</fullName>
    </submittedName>
</protein>
<name>A0ACC2W306_9TREE</name>
<reference evidence="1" key="1">
    <citation type="submission" date="2023-04" db="EMBL/GenBank/DDBJ databases">
        <title>Draft Genome sequencing of Naganishia species isolated from polar environments using Oxford Nanopore Technology.</title>
        <authorList>
            <person name="Leo P."/>
            <person name="Venkateswaran K."/>
        </authorList>
    </citation>
    <scope>NUCLEOTIDE SEQUENCE</scope>
    <source>
        <strain evidence="1">MNA-CCFEE 5262</strain>
    </source>
</reference>